<keyword evidence="2" id="KW-0813">Transport</keyword>
<name>A0ABU0YP77_9PROT</name>
<dbReference type="PANTHER" id="PTHR43427">
    <property type="entry name" value="CHLORIDE CHANNEL PROTEIN CLC-E"/>
    <property type="match status" value="1"/>
</dbReference>
<keyword evidence="8" id="KW-0868">Chloride</keyword>
<evidence type="ECO:0000256" key="1">
    <source>
        <dbReference type="ARBA" id="ARBA00004141"/>
    </source>
</evidence>
<dbReference type="Gene3D" id="3.10.580.10">
    <property type="entry name" value="CBS-domain"/>
    <property type="match status" value="1"/>
</dbReference>
<sequence>MTAETSPAGTRVRRIARGVPHRVQLYSRLIFRKLLASRVRDSEVALLVIAVLIGAVVSAVTCLTGEALVLIRIALFGSTEAVHLSSGEGIDPIRLIAVPIVGSLIYGFVAWGERRLRGRDIIDPIEANALYGGKMSLRDSISLALMTLFSAGIGASVGMEAAYTQAGSGLASRVGQALRFRRQDLRVLVGCGAAAAISAAFNAPLAGSFYAFELVIGAYSLTALAPVGMAAVTAAVVGRSFFGLAPLIVIPDQMPPGNVDFLYFAATGIAAALIGVIAMRTVTGFESILQQWRLPRGLRPFVGGVVLGGLAFAFPPVLGSGHGGIEVTITEATPFMLLLGLLAAKLVASAVSVGSGLRGGLFSSSLYIGALLGALIGQIAQQIDPILSTESITFTLVGMGAVGAAIVGAPVTMILLVLELTASYSITIGVIVAVLLASFGVRQWFGYSFSTWRFHQRGLKLKGAHDVGWIQELTAETLMQRDMVFVKSSDSLEAVKAQHPAGETGQLFVLDDDGGYRGVIDVATLHLAPPPTGGTASRVGDLLPLKQPVLARKTPIRTILKLFEESELETLAVVDSTVTRYVLGYCTESYVLRRYNQELERRRSEELGHSDLYGPAEER</sequence>
<keyword evidence="9" id="KW-0407">Ion channel</keyword>
<proteinExistence type="predicted"/>
<feature type="transmembrane region" description="Helical" evidence="10">
    <location>
        <begin position="44"/>
        <end position="73"/>
    </location>
</feature>
<feature type="transmembrane region" description="Helical" evidence="10">
    <location>
        <begin position="361"/>
        <end position="380"/>
    </location>
</feature>
<evidence type="ECO:0000256" key="7">
    <source>
        <dbReference type="ARBA" id="ARBA00023173"/>
    </source>
</evidence>
<feature type="transmembrane region" description="Helical" evidence="10">
    <location>
        <begin position="335"/>
        <end position="355"/>
    </location>
</feature>
<feature type="transmembrane region" description="Helical" evidence="10">
    <location>
        <begin position="93"/>
        <end position="111"/>
    </location>
</feature>
<dbReference type="EMBL" id="JAUYVI010000005">
    <property type="protein sequence ID" value="MDQ7249519.1"/>
    <property type="molecule type" value="Genomic_DNA"/>
</dbReference>
<reference evidence="12" key="1">
    <citation type="submission" date="2023-08" db="EMBL/GenBank/DDBJ databases">
        <title>Rhodospirillaceae gen. nov., a novel taxon isolated from the Yangtze River Yuezi River estuary sludge.</title>
        <authorList>
            <person name="Ruan L."/>
        </authorList>
    </citation>
    <scope>NUCLEOTIDE SEQUENCE [LARGE SCALE GENOMIC DNA]</scope>
    <source>
        <strain evidence="12">R-7</strain>
    </source>
</reference>
<evidence type="ECO:0000256" key="5">
    <source>
        <dbReference type="ARBA" id="ARBA00023065"/>
    </source>
</evidence>
<feature type="transmembrane region" description="Helical" evidence="10">
    <location>
        <begin position="224"/>
        <end position="249"/>
    </location>
</feature>
<keyword evidence="7" id="KW-0869">Chloride channel</keyword>
<keyword evidence="3 10" id="KW-0812">Transmembrane</keyword>
<evidence type="ECO:0000313" key="12">
    <source>
        <dbReference type="Proteomes" id="UP001230156"/>
    </source>
</evidence>
<accession>A0ABU0YP77</accession>
<dbReference type="InterPro" id="IPR046342">
    <property type="entry name" value="CBS_dom_sf"/>
</dbReference>
<evidence type="ECO:0000256" key="3">
    <source>
        <dbReference type="ARBA" id="ARBA00022692"/>
    </source>
</evidence>
<evidence type="ECO:0000256" key="6">
    <source>
        <dbReference type="ARBA" id="ARBA00023136"/>
    </source>
</evidence>
<feature type="transmembrane region" description="Helical" evidence="10">
    <location>
        <begin position="424"/>
        <end position="445"/>
    </location>
</feature>
<feature type="transmembrane region" description="Helical" evidence="10">
    <location>
        <begin position="301"/>
        <end position="323"/>
    </location>
</feature>
<dbReference type="InterPro" id="IPR050368">
    <property type="entry name" value="ClC-type_chloride_channel"/>
</dbReference>
<keyword evidence="6 10" id="KW-0472">Membrane</keyword>
<dbReference type="RefSeq" id="WP_379957572.1">
    <property type="nucleotide sequence ID" value="NZ_JAUYVI010000005.1"/>
</dbReference>
<evidence type="ECO:0000256" key="10">
    <source>
        <dbReference type="SAM" id="Phobius"/>
    </source>
</evidence>
<evidence type="ECO:0000256" key="9">
    <source>
        <dbReference type="ARBA" id="ARBA00023303"/>
    </source>
</evidence>
<organism evidence="11 12">
    <name type="scientific">Dongia sedimenti</name>
    <dbReference type="NCBI Taxonomy" id="3064282"/>
    <lineage>
        <taxon>Bacteria</taxon>
        <taxon>Pseudomonadati</taxon>
        <taxon>Pseudomonadota</taxon>
        <taxon>Alphaproteobacteria</taxon>
        <taxon>Rhodospirillales</taxon>
        <taxon>Dongiaceae</taxon>
        <taxon>Dongia</taxon>
    </lineage>
</organism>
<dbReference type="Proteomes" id="UP001230156">
    <property type="component" value="Unassembled WGS sequence"/>
</dbReference>
<comment type="subcellular location">
    <subcellularLocation>
        <location evidence="1">Membrane</location>
        <topology evidence="1">Multi-pass membrane protein</topology>
    </subcellularLocation>
</comment>
<dbReference type="SUPFAM" id="SSF81340">
    <property type="entry name" value="Clc chloride channel"/>
    <property type="match status" value="1"/>
</dbReference>
<feature type="transmembrane region" description="Helical" evidence="10">
    <location>
        <begin position="187"/>
        <end position="212"/>
    </location>
</feature>
<dbReference type="PANTHER" id="PTHR43427:SF6">
    <property type="entry name" value="CHLORIDE CHANNEL PROTEIN CLC-E"/>
    <property type="match status" value="1"/>
</dbReference>
<keyword evidence="12" id="KW-1185">Reference proteome</keyword>
<dbReference type="Pfam" id="PF00654">
    <property type="entry name" value="Voltage_CLC"/>
    <property type="match status" value="1"/>
</dbReference>
<protein>
    <submittedName>
        <fullName evidence="11">Chloride channel protein</fullName>
    </submittedName>
</protein>
<evidence type="ECO:0000256" key="4">
    <source>
        <dbReference type="ARBA" id="ARBA00022989"/>
    </source>
</evidence>
<gene>
    <name evidence="11" type="ORF">Q8A70_17660</name>
</gene>
<dbReference type="Gene3D" id="1.10.3080.10">
    <property type="entry name" value="Clc chloride channel"/>
    <property type="match status" value="1"/>
</dbReference>
<feature type="transmembrane region" description="Helical" evidence="10">
    <location>
        <begin position="392"/>
        <end position="418"/>
    </location>
</feature>
<feature type="transmembrane region" description="Helical" evidence="10">
    <location>
        <begin position="261"/>
        <end position="281"/>
    </location>
</feature>
<evidence type="ECO:0000256" key="2">
    <source>
        <dbReference type="ARBA" id="ARBA00022448"/>
    </source>
</evidence>
<keyword evidence="4 10" id="KW-1133">Transmembrane helix</keyword>
<dbReference type="SUPFAM" id="SSF54631">
    <property type="entry name" value="CBS-domain pair"/>
    <property type="match status" value="1"/>
</dbReference>
<evidence type="ECO:0000313" key="11">
    <source>
        <dbReference type="EMBL" id="MDQ7249519.1"/>
    </source>
</evidence>
<evidence type="ECO:0000256" key="8">
    <source>
        <dbReference type="ARBA" id="ARBA00023214"/>
    </source>
</evidence>
<dbReference type="InterPro" id="IPR014743">
    <property type="entry name" value="Cl-channel_core"/>
</dbReference>
<comment type="caution">
    <text evidence="11">The sequence shown here is derived from an EMBL/GenBank/DDBJ whole genome shotgun (WGS) entry which is preliminary data.</text>
</comment>
<dbReference type="CDD" id="cd00400">
    <property type="entry name" value="Voltage_gated_ClC"/>
    <property type="match status" value="1"/>
</dbReference>
<dbReference type="InterPro" id="IPR001807">
    <property type="entry name" value="ClC"/>
</dbReference>
<keyword evidence="5" id="KW-0406">Ion transport</keyword>